<dbReference type="Gene3D" id="1.10.260.40">
    <property type="entry name" value="lambda repressor-like DNA-binding domains"/>
    <property type="match status" value="1"/>
</dbReference>
<gene>
    <name evidence="1" type="ORF">RC54_12260</name>
</gene>
<evidence type="ECO:0000313" key="1">
    <source>
        <dbReference type="EMBL" id="AYR24554.1"/>
    </source>
</evidence>
<dbReference type="AlphaFoldDB" id="A0AAD0U7J9"/>
<dbReference type="RefSeq" id="WP_061789608.1">
    <property type="nucleotide sequence ID" value="NZ_CP024996.1"/>
</dbReference>
<dbReference type="GO" id="GO:0003677">
    <property type="term" value="F:DNA binding"/>
    <property type="evidence" value="ECO:0007669"/>
    <property type="project" value="InterPro"/>
</dbReference>
<accession>A0AAD0U7J9</accession>
<evidence type="ECO:0000313" key="2">
    <source>
        <dbReference type="Proteomes" id="UP000269199"/>
    </source>
</evidence>
<name>A0AAD0U7J9_9BURK</name>
<dbReference type="Proteomes" id="UP000269199">
    <property type="component" value="Chromosome"/>
</dbReference>
<proteinExistence type="predicted"/>
<dbReference type="InterPro" id="IPR010982">
    <property type="entry name" value="Lambda_DNA-bd_dom_sf"/>
</dbReference>
<protein>
    <submittedName>
        <fullName evidence="1">Transcriptional regulator</fullName>
    </submittedName>
</protein>
<sequence>MNTTEFLDRAKQKLGVESDYALAKALNMRASTISGYRAGRSRMDDDAAYKVAQILEIDPILPIAAANAERTKSPEMRAFWEGLAKKVAKSFDFLMPRPTPRPA</sequence>
<reference evidence="1 2" key="1">
    <citation type="submission" date="2017-11" db="EMBL/GenBank/DDBJ databases">
        <title>Complete genome sequence of Herbaspirillum rubrisubalbicans DSM 11543.</title>
        <authorList>
            <person name="Chen M."/>
            <person name="An Q."/>
        </authorList>
    </citation>
    <scope>NUCLEOTIDE SEQUENCE [LARGE SCALE GENOMIC DNA]</scope>
    <source>
        <strain evidence="1 2">DSM 11543</strain>
    </source>
</reference>
<dbReference type="EMBL" id="CP024996">
    <property type="protein sequence ID" value="AYR24554.1"/>
    <property type="molecule type" value="Genomic_DNA"/>
</dbReference>
<organism evidence="1 2">
    <name type="scientific">Herbaspirillum rubrisubalbicans</name>
    <dbReference type="NCBI Taxonomy" id="80842"/>
    <lineage>
        <taxon>Bacteria</taxon>
        <taxon>Pseudomonadati</taxon>
        <taxon>Pseudomonadota</taxon>
        <taxon>Betaproteobacteria</taxon>
        <taxon>Burkholderiales</taxon>
        <taxon>Oxalobacteraceae</taxon>
        <taxon>Herbaspirillum</taxon>
    </lineage>
</organism>
<dbReference type="InterPro" id="IPR001387">
    <property type="entry name" value="Cro/C1-type_HTH"/>
</dbReference>
<dbReference type="CDD" id="cd00093">
    <property type="entry name" value="HTH_XRE"/>
    <property type="match status" value="1"/>
</dbReference>
<dbReference type="SUPFAM" id="SSF47413">
    <property type="entry name" value="lambda repressor-like DNA-binding domains"/>
    <property type="match status" value="1"/>
</dbReference>